<keyword evidence="1 4" id="KW-0489">Methyltransferase</keyword>
<dbReference type="GO" id="GO:0032259">
    <property type="term" value="P:methylation"/>
    <property type="evidence" value="ECO:0007669"/>
    <property type="project" value="UniProtKB-KW"/>
</dbReference>
<feature type="binding site" evidence="6">
    <location>
        <begin position="289"/>
        <end position="290"/>
    </location>
    <ligand>
        <name>S-adenosyl-L-methionine</name>
        <dbReference type="ChEBI" id="CHEBI:59789"/>
    </ligand>
</feature>
<accession>A0A0K0D940</accession>
<dbReference type="Pfam" id="PF17285">
    <property type="entry name" value="PRMT5_TIM"/>
    <property type="match status" value="1"/>
</dbReference>
<evidence type="ECO:0000259" key="8">
    <source>
        <dbReference type="Pfam" id="PF05185"/>
    </source>
</evidence>
<protein>
    <recommendedName>
        <fullName evidence="4">Protein arginine N-methyltransferase</fullName>
    </recommendedName>
</protein>
<dbReference type="SUPFAM" id="SSF53335">
    <property type="entry name" value="S-adenosyl-L-methionine-dependent methyltransferases"/>
    <property type="match status" value="1"/>
</dbReference>
<proteinExistence type="inferred from homology"/>
<evidence type="ECO:0000256" key="3">
    <source>
        <dbReference type="ARBA" id="ARBA00022691"/>
    </source>
</evidence>
<evidence type="ECO:0000259" key="10">
    <source>
        <dbReference type="Pfam" id="PF17286"/>
    </source>
</evidence>
<sequence length="624" mass="71855">MFLQTLCSPEDRQRIHVGWVAGPSDAREEYDHNIAVYSQRLGCQLYNFVSYPAGGVRRGFWKPTNGESPPPIDLPDVQLQNHLWETYVNAQISLWIDCDSDDEELAAMSEIELWKELNYIAYMGLRSAVIRLKHADSPRLAQVLNQWLWTKNVNLGLPSDTRDCWTVWANFRKLCSNFHTGLQFTVDIDDEFVDKKLLSRWKAEPVKSRPWELFYFSAHANLLLDLWMPEKGRIMVRGSSEHDTSPSLQRQCAQVDICSCLFPLFVPLQPLADNLDSCVYNTFEQDPVKYKRYREAIESAVHDFGELSSRPEYLVLYVLGAGRGPLVTCSIEAERNYNARFRCKQDCLRLEIYVVEKNPNTIVTLRYMNQKVWRNRCVIIESDMRNIPMIATERGYPQPDIIVSELLGSFGDNELSPECLDGITPFLKPSTISIPQAYTSYVAPIMSLHIHQQIKMCGASYWNRGISGHGRNGTTLQADGSYRQCYPQGEYIANMDQIYVAYLRQYCALAEPKPLFTFNHPNFTMESNARSSWVSFEIDRPADLMGFAGYFHMTLYKGIALSIVPSTYSEGMISWFPAVVPLRELYRVQNGDKITLNIERKVDNTGVWYEWFIHHTVILLITCF</sequence>
<feature type="active site" description="Proton donor/acceptor" evidence="5">
    <location>
        <position position="405"/>
    </location>
</feature>
<evidence type="ECO:0000256" key="6">
    <source>
        <dbReference type="PIRSR" id="PIRSR015894-2"/>
    </source>
</evidence>
<evidence type="ECO:0000256" key="4">
    <source>
        <dbReference type="PIRNR" id="PIRNR015894"/>
    </source>
</evidence>
<dbReference type="STRING" id="6313.A0A0K0D940"/>
<feature type="domain" description="PRMT5 oligomerisation" evidence="10">
    <location>
        <begin position="438"/>
        <end position="617"/>
    </location>
</feature>
<feature type="domain" description="PRMT5 arginine-N-methyltransferase" evidence="8">
    <location>
        <begin position="264"/>
        <end position="434"/>
    </location>
</feature>
<dbReference type="PANTHER" id="PTHR10738">
    <property type="entry name" value="PROTEIN ARGININE N-METHYLTRANSFERASE 5"/>
    <property type="match status" value="1"/>
</dbReference>
<dbReference type="FunFam" id="2.70.160.11:FF:000028">
    <property type="entry name" value="Protein arginine N-methyltransferase 5"/>
    <property type="match status" value="1"/>
</dbReference>
<evidence type="ECO:0000256" key="2">
    <source>
        <dbReference type="ARBA" id="ARBA00022679"/>
    </source>
</evidence>
<dbReference type="WBParaSite" id="ACAC_0000660201-mRNA-1">
    <property type="protein sequence ID" value="ACAC_0000660201-mRNA-1"/>
    <property type="gene ID" value="ACAC_0000660201"/>
</dbReference>
<feature type="binding site" evidence="6">
    <location>
        <position position="280"/>
    </location>
    <ligand>
        <name>S-adenosyl-L-methionine</name>
        <dbReference type="ChEBI" id="CHEBI:59789"/>
    </ligand>
</feature>
<feature type="active site" description="Proton donor/acceptor" evidence="5">
    <location>
        <position position="414"/>
    </location>
</feature>
<reference evidence="11" key="1">
    <citation type="submission" date="2012-09" db="EMBL/GenBank/DDBJ databases">
        <authorList>
            <person name="Martin A.A."/>
        </authorList>
    </citation>
    <scope>NUCLEOTIDE SEQUENCE</scope>
</reference>
<dbReference type="Gene3D" id="2.70.160.11">
    <property type="entry name" value="Hnrnp arginine n-methyltransferase1"/>
    <property type="match status" value="1"/>
</dbReference>
<dbReference type="InterPro" id="IPR035075">
    <property type="entry name" value="PRMT5"/>
</dbReference>
<dbReference type="PANTHER" id="PTHR10738:SF0">
    <property type="entry name" value="PROTEIN ARGININE N-METHYLTRANSFERASE 5"/>
    <property type="match status" value="1"/>
</dbReference>
<feature type="site" description="Critical for specifying symmetric addition of methyl groups" evidence="7">
    <location>
        <position position="283"/>
    </location>
</feature>
<keyword evidence="11" id="KW-1185">Reference proteome</keyword>
<comment type="similarity">
    <text evidence="4">Belongs to the class I-like SAM-binding methyltransferase superfamily.</text>
</comment>
<reference evidence="12" key="2">
    <citation type="submission" date="2017-02" db="UniProtKB">
        <authorList>
            <consortium name="WormBaseParasite"/>
        </authorList>
    </citation>
    <scope>IDENTIFICATION</scope>
</reference>
<keyword evidence="2 4" id="KW-0808">Transferase</keyword>
<evidence type="ECO:0000313" key="12">
    <source>
        <dbReference type="WBParaSite" id="ACAC_0000660201-mRNA-1"/>
    </source>
</evidence>
<evidence type="ECO:0000259" key="9">
    <source>
        <dbReference type="Pfam" id="PF17285"/>
    </source>
</evidence>
<dbReference type="InterPro" id="IPR035247">
    <property type="entry name" value="PRMT5_TIM"/>
</dbReference>
<feature type="binding site" evidence="6">
    <location>
        <position position="356"/>
    </location>
    <ligand>
        <name>S-adenosyl-L-methionine</name>
        <dbReference type="ChEBI" id="CHEBI:59789"/>
    </ligand>
</feature>
<name>A0A0K0D940_ANGCA</name>
<dbReference type="Proteomes" id="UP000035642">
    <property type="component" value="Unassembled WGS sequence"/>
</dbReference>
<evidence type="ECO:0000256" key="1">
    <source>
        <dbReference type="ARBA" id="ARBA00022603"/>
    </source>
</evidence>
<dbReference type="InterPro" id="IPR007857">
    <property type="entry name" value="Arg_MeTrfase_PRMT5"/>
</dbReference>
<organism evidence="11 12">
    <name type="scientific">Angiostrongylus cantonensis</name>
    <name type="common">Rat lungworm</name>
    <dbReference type="NCBI Taxonomy" id="6313"/>
    <lineage>
        <taxon>Eukaryota</taxon>
        <taxon>Metazoa</taxon>
        <taxon>Ecdysozoa</taxon>
        <taxon>Nematoda</taxon>
        <taxon>Chromadorea</taxon>
        <taxon>Rhabditida</taxon>
        <taxon>Rhabditina</taxon>
        <taxon>Rhabditomorpha</taxon>
        <taxon>Strongyloidea</taxon>
        <taxon>Metastrongylidae</taxon>
        <taxon>Angiostrongylus</taxon>
    </lineage>
</organism>
<dbReference type="InterPro" id="IPR035248">
    <property type="entry name" value="PRMT5_C"/>
</dbReference>
<dbReference type="PIRSF" id="PIRSF015894">
    <property type="entry name" value="Skb1_MeTrfase"/>
    <property type="match status" value="1"/>
</dbReference>
<evidence type="ECO:0000256" key="7">
    <source>
        <dbReference type="PIRSR" id="PIRSR015894-3"/>
    </source>
</evidence>
<keyword evidence="3 4" id="KW-0949">S-adenosyl-L-methionine</keyword>
<evidence type="ECO:0000313" key="11">
    <source>
        <dbReference type="Proteomes" id="UP000035642"/>
    </source>
</evidence>
<feature type="binding site" evidence="6">
    <location>
        <begin position="383"/>
        <end position="384"/>
    </location>
    <ligand>
        <name>S-adenosyl-L-methionine</name>
        <dbReference type="ChEBI" id="CHEBI:59789"/>
    </ligand>
</feature>
<dbReference type="Gene3D" id="3.20.20.150">
    <property type="entry name" value="Divalent-metal-dependent TIM barrel enzymes"/>
    <property type="match status" value="1"/>
</dbReference>
<dbReference type="PROSITE" id="PS51678">
    <property type="entry name" value="SAM_MT_PRMT"/>
    <property type="match status" value="1"/>
</dbReference>
<dbReference type="GO" id="GO:0006355">
    <property type="term" value="P:regulation of DNA-templated transcription"/>
    <property type="evidence" value="ECO:0007669"/>
    <property type="project" value="TreeGrafter"/>
</dbReference>
<dbReference type="Pfam" id="PF05185">
    <property type="entry name" value="PRMT5"/>
    <property type="match status" value="1"/>
</dbReference>
<dbReference type="GO" id="GO:0005829">
    <property type="term" value="C:cytosol"/>
    <property type="evidence" value="ECO:0007669"/>
    <property type="project" value="TreeGrafter"/>
</dbReference>
<dbReference type="GO" id="GO:0016274">
    <property type="term" value="F:protein-arginine N-methyltransferase activity"/>
    <property type="evidence" value="ECO:0007669"/>
    <property type="project" value="InterPro"/>
</dbReference>
<feature type="domain" description="PRMT5 TIM barrel" evidence="9">
    <location>
        <begin position="46"/>
        <end position="207"/>
    </location>
</feature>
<dbReference type="Pfam" id="PF17286">
    <property type="entry name" value="PRMT5_C"/>
    <property type="match status" value="1"/>
</dbReference>
<dbReference type="InterPro" id="IPR025799">
    <property type="entry name" value="Arg_MeTrfase"/>
</dbReference>
<dbReference type="GO" id="GO:0005634">
    <property type="term" value="C:nucleus"/>
    <property type="evidence" value="ECO:0007669"/>
    <property type="project" value="TreeGrafter"/>
</dbReference>
<dbReference type="Gene3D" id="3.40.50.150">
    <property type="entry name" value="Vaccinia Virus protein VP39"/>
    <property type="match status" value="1"/>
</dbReference>
<evidence type="ECO:0000256" key="5">
    <source>
        <dbReference type="PIRSR" id="PIRSR015894-1"/>
    </source>
</evidence>
<dbReference type="InterPro" id="IPR029063">
    <property type="entry name" value="SAM-dependent_MTases_sf"/>
</dbReference>
<dbReference type="AlphaFoldDB" id="A0A0K0D940"/>